<dbReference type="Proteomes" id="UP001258315">
    <property type="component" value="Unassembled WGS sequence"/>
</dbReference>
<reference evidence="3" key="1">
    <citation type="submission" date="2023-07" db="EMBL/GenBank/DDBJ databases">
        <title>Functional and genomic diversity of the sorghum phyllosphere microbiome.</title>
        <authorList>
            <person name="Shade A."/>
        </authorList>
    </citation>
    <scope>NUCLEOTIDE SEQUENCE [LARGE SCALE GENOMIC DNA]</scope>
    <source>
        <strain evidence="3">SORGH_AS_0422</strain>
    </source>
</reference>
<organism evidence="2 3">
    <name type="scientific">Mucilaginibacter terrae</name>
    <dbReference type="NCBI Taxonomy" id="1955052"/>
    <lineage>
        <taxon>Bacteria</taxon>
        <taxon>Pseudomonadati</taxon>
        <taxon>Bacteroidota</taxon>
        <taxon>Sphingobacteriia</taxon>
        <taxon>Sphingobacteriales</taxon>
        <taxon>Sphingobacteriaceae</taxon>
        <taxon>Mucilaginibacter</taxon>
    </lineage>
</organism>
<keyword evidence="3" id="KW-1185">Reference proteome</keyword>
<dbReference type="RefSeq" id="WP_311953413.1">
    <property type="nucleotide sequence ID" value="NZ_JAVLVU010000001.1"/>
</dbReference>
<sequence length="324" mass="35348">MKLKLFTTILLANLAVAAQAQKADTAQVIVHYKFTHVRDTTARDKPLNENMVLLVGRNASAYKSYDRKLREEQMRRSVMEQVNSGSTNFKLTSPGGPMGPNIEYYQYPNDNKFYINERVVNNYVIEEAMPAPAWKITADTSTIKGLACQKATTHFKGRDYTAWFCADLPYRVGPWKLNGLPGLIVEAYDAKKEVLFNFDGLEKVDPTAKATNEADQLSATGRTIIVGAMGGDGNQNPNVIALPKNAIKTTPKELSELKEIMRKDPQAFMQSQIAAMGGGRSFSMNSGGAAGSPVISSVSVQRAPAGTAAVINNPIELPEKGAKK</sequence>
<accession>A0ABU3GZI3</accession>
<evidence type="ECO:0000256" key="1">
    <source>
        <dbReference type="SAM" id="SignalP"/>
    </source>
</evidence>
<keyword evidence="1" id="KW-0732">Signal</keyword>
<dbReference type="NCBIfam" id="TIGR01200">
    <property type="entry name" value="GLPGLI"/>
    <property type="match status" value="1"/>
</dbReference>
<proteinExistence type="predicted"/>
<dbReference type="Pfam" id="PF09697">
    <property type="entry name" value="Porph_ging"/>
    <property type="match status" value="1"/>
</dbReference>
<protein>
    <submittedName>
        <fullName evidence="2">GLPGLI family protein</fullName>
    </submittedName>
</protein>
<evidence type="ECO:0000313" key="2">
    <source>
        <dbReference type="EMBL" id="MDT3405183.1"/>
    </source>
</evidence>
<feature type="chain" id="PRO_5045646710" evidence="1">
    <location>
        <begin position="23"/>
        <end position="324"/>
    </location>
</feature>
<gene>
    <name evidence="2" type="ORF">QE417_004255</name>
</gene>
<dbReference type="EMBL" id="JAVLVU010000001">
    <property type="protein sequence ID" value="MDT3405183.1"/>
    <property type="molecule type" value="Genomic_DNA"/>
</dbReference>
<feature type="signal peptide" evidence="1">
    <location>
        <begin position="1"/>
        <end position="22"/>
    </location>
</feature>
<comment type="caution">
    <text evidence="2">The sequence shown here is derived from an EMBL/GenBank/DDBJ whole genome shotgun (WGS) entry which is preliminary data.</text>
</comment>
<evidence type="ECO:0000313" key="3">
    <source>
        <dbReference type="Proteomes" id="UP001258315"/>
    </source>
</evidence>
<dbReference type="InterPro" id="IPR005901">
    <property type="entry name" value="GLPGLI"/>
</dbReference>
<name>A0ABU3GZI3_9SPHI</name>